<feature type="region of interest" description="Disordered" evidence="1">
    <location>
        <begin position="229"/>
        <end position="292"/>
    </location>
</feature>
<feature type="compositionally biased region" description="Polar residues" evidence="1">
    <location>
        <begin position="283"/>
        <end position="292"/>
    </location>
</feature>
<feature type="compositionally biased region" description="Basic and acidic residues" evidence="1">
    <location>
        <begin position="244"/>
        <end position="256"/>
    </location>
</feature>
<feature type="compositionally biased region" description="Basic and acidic residues" evidence="1">
    <location>
        <begin position="266"/>
        <end position="282"/>
    </location>
</feature>
<evidence type="ECO:0000313" key="3">
    <source>
        <dbReference type="Proteomes" id="UP000070544"/>
    </source>
</evidence>
<protein>
    <submittedName>
        <fullName evidence="2">Uncharacterized protein</fullName>
    </submittedName>
</protein>
<feature type="compositionally biased region" description="Basic and acidic residues" evidence="1">
    <location>
        <begin position="176"/>
        <end position="189"/>
    </location>
</feature>
<gene>
    <name evidence="2" type="ORF">M427DRAFT_307503</name>
</gene>
<dbReference type="AlphaFoldDB" id="A0A139AHY0"/>
<evidence type="ECO:0000256" key="1">
    <source>
        <dbReference type="SAM" id="MobiDB-lite"/>
    </source>
</evidence>
<dbReference type="EMBL" id="KQ965758">
    <property type="protein sequence ID" value="KXS16013.1"/>
    <property type="molecule type" value="Genomic_DNA"/>
</dbReference>
<reference evidence="2 3" key="1">
    <citation type="journal article" date="2015" name="Genome Biol. Evol.">
        <title>Phylogenomic analyses indicate that early fungi evolved digesting cell walls of algal ancestors of land plants.</title>
        <authorList>
            <person name="Chang Y."/>
            <person name="Wang S."/>
            <person name="Sekimoto S."/>
            <person name="Aerts A.L."/>
            <person name="Choi C."/>
            <person name="Clum A."/>
            <person name="LaButti K.M."/>
            <person name="Lindquist E.A."/>
            <person name="Yee Ngan C."/>
            <person name="Ohm R.A."/>
            <person name="Salamov A.A."/>
            <person name="Grigoriev I.V."/>
            <person name="Spatafora J.W."/>
            <person name="Berbee M.L."/>
        </authorList>
    </citation>
    <scope>NUCLEOTIDE SEQUENCE [LARGE SCALE GENOMIC DNA]</scope>
    <source>
        <strain evidence="2 3">JEL478</strain>
    </source>
</reference>
<sequence>MTWNQDDWNRRWYWNFTYPSMLCFAIGRGASVTGWDGGESRWQHDSDKGKVLASKPGYEVKLTSPSSGSDVFEVEKIDPNPAMVMLLLNYGANITPAVLESFWALGDHELIHILERTMMHRIAALQARVSELELRNEDVSKTLKRIQDKKTARAPSPVQAREIMPLEGSSESSSEETPKHPLPESDEKSNTTPPKFAIPALTLTEPTVVLGAPSAPKRALNLPRRVASAGAGVPRPLPDIQAAPEHRPDAEAERLSKVLSNVGEDVPTKTEAPEQVGGKDSDVVQNSAARAQ</sequence>
<name>A0A139AHY0_GONPJ</name>
<keyword evidence="3" id="KW-1185">Reference proteome</keyword>
<evidence type="ECO:0000313" key="2">
    <source>
        <dbReference type="EMBL" id="KXS16013.1"/>
    </source>
</evidence>
<proteinExistence type="predicted"/>
<dbReference type="Proteomes" id="UP000070544">
    <property type="component" value="Unassembled WGS sequence"/>
</dbReference>
<feature type="region of interest" description="Disordered" evidence="1">
    <location>
        <begin position="145"/>
        <end position="199"/>
    </location>
</feature>
<organism evidence="2 3">
    <name type="scientific">Gonapodya prolifera (strain JEL478)</name>
    <name type="common">Monoblepharis prolifera</name>
    <dbReference type="NCBI Taxonomy" id="1344416"/>
    <lineage>
        <taxon>Eukaryota</taxon>
        <taxon>Fungi</taxon>
        <taxon>Fungi incertae sedis</taxon>
        <taxon>Chytridiomycota</taxon>
        <taxon>Chytridiomycota incertae sedis</taxon>
        <taxon>Monoblepharidomycetes</taxon>
        <taxon>Monoblepharidales</taxon>
        <taxon>Gonapodyaceae</taxon>
        <taxon>Gonapodya</taxon>
    </lineage>
</organism>
<dbReference type="OrthoDB" id="10516858at2759"/>
<accession>A0A139AHY0</accession>